<reference evidence="1" key="1">
    <citation type="submission" date="2019-11" db="UniProtKB">
        <authorList>
            <consortium name="WormBaseParasite"/>
        </authorList>
    </citation>
    <scope>IDENTIFICATION</scope>
</reference>
<sequence>MHLATAHGYCGYVEFPRQNTITNWQFAILTWLFLISSTDVPIQPTRVHSPLPNIFWHLTGGDIEKRVDGPWIGTLCVALVGSFVIPGAQFYNGDAV</sequence>
<dbReference type="AlphaFoldDB" id="A0A5K3G2B6"/>
<dbReference type="WBParaSite" id="MCU_014590-RA">
    <property type="protein sequence ID" value="MCU_014590-RA"/>
    <property type="gene ID" value="MCU_014590"/>
</dbReference>
<accession>A0A5K3G2B6</accession>
<evidence type="ECO:0000313" key="1">
    <source>
        <dbReference type="WBParaSite" id="MCU_014590-RA"/>
    </source>
</evidence>
<protein>
    <submittedName>
        <fullName evidence="1">HCO3_cotransp domain-containing protein</fullName>
    </submittedName>
</protein>
<name>A0A5K3G2B6_MESCO</name>
<proteinExistence type="predicted"/>
<organism evidence="1">
    <name type="scientific">Mesocestoides corti</name>
    <name type="common">Flatworm</name>
    <dbReference type="NCBI Taxonomy" id="53468"/>
    <lineage>
        <taxon>Eukaryota</taxon>
        <taxon>Metazoa</taxon>
        <taxon>Spiralia</taxon>
        <taxon>Lophotrochozoa</taxon>
        <taxon>Platyhelminthes</taxon>
        <taxon>Cestoda</taxon>
        <taxon>Eucestoda</taxon>
        <taxon>Cyclophyllidea</taxon>
        <taxon>Mesocestoididae</taxon>
        <taxon>Mesocestoides</taxon>
    </lineage>
</organism>